<dbReference type="EMBL" id="JACGWL010000005">
    <property type="protein sequence ID" value="KAK4402154.1"/>
    <property type="molecule type" value="Genomic_DNA"/>
</dbReference>
<evidence type="ECO:0000313" key="4">
    <source>
        <dbReference type="Proteomes" id="UP001289374"/>
    </source>
</evidence>
<evidence type="ECO:0000313" key="3">
    <source>
        <dbReference type="EMBL" id="KAK4402154.1"/>
    </source>
</evidence>
<organism evidence="3 4">
    <name type="scientific">Sesamum angolense</name>
    <dbReference type="NCBI Taxonomy" id="2727404"/>
    <lineage>
        <taxon>Eukaryota</taxon>
        <taxon>Viridiplantae</taxon>
        <taxon>Streptophyta</taxon>
        <taxon>Embryophyta</taxon>
        <taxon>Tracheophyta</taxon>
        <taxon>Spermatophyta</taxon>
        <taxon>Magnoliopsida</taxon>
        <taxon>eudicotyledons</taxon>
        <taxon>Gunneridae</taxon>
        <taxon>Pentapetalae</taxon>
        <taxon>asterids</taxon>
        <taxon>lamiids</taxon>
        <taxon>Lamiales</taxon>
        <taxon>Pedaliaceae</taxon>
        <taxon>Sesamum</taxon>
    </lineage>
</organism>
<dbReference type="PANTHER" id="PTHR21726:SF57">
    <property type="entry name" value="SERINE-RICH ADHESIN FOR PLATELETS-LIKE PROTEIN"/>
    <property type="match status" value="1"/>
</dbReference>
<feature type="compositionally biased region" description="Basic and acidic residues" evidence="1">
    <location>
        <begin position="16"/>
        <end position="28"/>
    </location>
</feature>
<dbReference type="PANTHER" id="PTHR21726">
    <property type="entry name" value="PHOSPHATIDYLINOSITOL N-ACETYLGLUCOSAMINYLTRANSFERASE SUBUNIT P DOWN SYNDROME CRITICAL REGION PROTEIN 5 -RELATED"/>
    <property type="match status" value="1"/>
</dbReference>
<feature type="compositionally biased region" description="Low complexity" evidence="1">
    <location>
        <begin position="464"/>
        <end position="475"/>
    </location>
</feature>
<feature type="compositionally biased region" description="Basic and acidic residues" evidence="1">
    <location>
        <begin position="130"/>
        <end position="143"/>
    </location>
</feature>
<comment type="caution">
    <text evidence="3">The sequence shown here is derived from an EMBL/GenBank/DDBJ whole genome shotgun (WGS) entry which is preliminary data.</text>
</comment>
<feature type="compositionally biased region" description="Basic and acidic residues" evidence="1">
    <location>
        <begin position="59"/>
        <end position="70"/>
    </location>
</feature>
<feature type="compositionally biased region" description="Basic and acidic residues" evidence="1">
    <location>
        <begin position="106"/>
        <end position="116"/>
    </location>
</feature>
<keyword evidence="4" id="KW-1185">Reference proteome</keyword>
<dbReference type="Pfam" id="PF14309">
    <property type="entry name" value="DUF4378"/>
    <property type="match status" value="1"/>
</dbReference>
<proteinExistence type="predicted"/>
<name>A0AAE2BY94_9LAMI</name>
<reference evidence="3" key="2">
    <citation type="journal article" date="2024" name="Plant">
        <title>Genomic evolution and insights into agronomic trait innovations of Sesamum species.</title>
        <authorList>
            <person name="Miao H."/>
            <person name="Wang L."/>
            <person name="Qu L."/>
            <person name="Liu H."/>
            <person name="Sun Y."/>
            <person name="Le M."/>
            <person name="Wang Q."/>
            <person name="Wei S."/>
            <person name="Zheng Y."/>
            <person name="Lin W."/>
            <person name="Duan Y."/>
            <person name="Cao H."/>
            <person name="Xiong S."/>
            <person name="Wang X."/>
            <person name="Wei L."/>
            <person name="Li C."/>
            <person name="Ma Q."/>
            <person name="Ju M."/>
            <person name="Zhao R."/>
            <person name="Li G."/>
            <person name="Mu C."/>
            <person name="Tian Q."/>
            <person name="Mei H."/>
            <person name="Zhang T."/>
            <person name="Gao T."/>
            <person name="Zhang H."/>
        </authorList>
    </citation>
    <scope>NUCLEOTIDE SEQUENCE</scope>
    <source>
        <strain evidence="3">K16</strain>
    </source>
</reference>
<sequence>MKGNAASLGSSPVPFRIRDMKEKMEAAKRSSRSADASQRGKEQSSVKNMKKQLNARGLGRSEDNYDETKRVGSQRLRSKDKSVSLAAQAKASTQKRDGLTSVGNRSSEKHKEHNDIKPNGPGKNLTNIQKKVEKQSSSKKPSEVLRLNNQKQNSASAKDRENSEPSCSHPKERKESNLSTNYIQGRTSRTVNNIVVNKVVTSRKTNFVAADPENEHSSLRAKTTSKKKLPINGDNQSGGSVTQKAVMMENEKPVKCNVSFEGDSKWDEIDNKNSLDVVSFTFTSPIKKSGAGFSSCCTILEATNSSLPNCNPCVRESDPRYSAASSSVFNVIGGDALSVLLEQKLKELTSRVELSQKDLSEPSSISGSTNSNINIGSTVNLVNSIPMENDTCKSKQEIHASDCPSTGKLWHKAEREYKNSVSYRACHDKKNSRDKNALIVLSIRYLHLQGCNSVSSQPSLSATSSDSFDVDGSSSNEGRLPCLSIESSEGMNWSSSRKFHPDVEISDTASSLSIRTMSETVASSLYMTDSKDNSHWELKYIVDILHSRGLLLEEFALGQAHKIIAPDLFDQLESQKMDSYKVMGEHVVLERKVLFDCVSECLEVRCGRLLAGSCKFWAKQTTTLHRRQWLAEDLYREISSWTNAEELMVDELVDKDMSSKSGKWIDFEVEAFEEGVEIEERILTSLVDELIDDFLLY</sequence>
<reference evidence="3" key="1">
    <citation type="submission" date="2020-06" db="EMBL/GenBank/DDBJ databases">
        <authorList>
            <person name="Li T."/>
            <person name="Hu X."/>
            <person name="Zhang T."/>
            <person name="Song X."/>
            <person name="Zhang H."/>
            <person name="Dai N."/>
            <person name="Sheng W."/>
            <person name="Hou X."/>
            <person name="Wei L."/>
        </authorList>
    </citation>
    <scope>NUCLEOTIDE SEQUENCE</scope>
    <source>
        <strain evidence="3">K16</strain>
        <tissue evidence="3">Leaf</tissue>
    </source>
</reference>
<feature type="region of interest" description="Disordered" evidence="1">
    <location>
        <begin position="1"/>
        <end position="185"/>
    </location>
</feature>
<feature type="region of interest" description="Disordered" evidence="1">
    <location>
        <begin position="211"/>
        <end position="240"/>
    </location>
</feature>
<protein>
    <recommendedName>
        <fullName evidence="2">DUF4378 domain-containing protein</fullName>
    </recommendedName>
</protein>
<gene>
    <name evidence="3" type="ORF">Sango_0956100</name>
</gene>
<dbReference type="Proteomes" id="UP001289374">
    <property type="component" value="Unassembled WGS sequence"/>
</dbReference>
<accession>A0AAE2BY94</accession>
<dbReference type="InterPro" id="IPR025486">
    <property type="entry name" value="DUF4378"/>
</dbReference>
<feature type="compositionally biased region" description="Basic and acidic residues" evidence="1">
    <location>
        <begin position="157"/>
        <end position="176"/>
    </location>
</feature>
<feature type="region of interest" description="Disordered" evidence="1">
    <location>
        <begin position="455"/>
        <end position="476"/>
    </location>
</feature>
<feature type="domain" description="DUF4378" evidence="2">
    <location>
        <begin position="537"/>
        <end position="689"/>
    </location>
</feature>
<evidence type="ECO:0000256" key="1">
    <source>
        <dbReference type="SAM" id="MobiDB-lite"/>
    </source>
</evidence>
<feature type="compositionally biased region" description="Polar residues" evidence="1">
    <location>
        <begin position="147"/>
        <end position="156"/>
    </location>
</feature>
<dbReference type="AlphaFoldDB" id="A0AAE2BY94"/>
<evidence type="ECO:0000259" key="2">
    <source>
        <dbReference type="Pfam" id="PF14309"/>
    </source>
</evidence>